<organism evidence="2 3">
    <name type="scientific">Trichonephila clavata</name>
    <name type="common">Joro spider</name>
    <name type="synonym">Nephila clavata</name>
    <dbReference type="NCBI Taxonomy" id="2740835"/>
    <lineage>
        <taxon>Eukaryota</taxon>
        <taxon>Metazoa</taxon>
        <taxon>Ecdysozoa</taxon>
        <taxon>Arthropoda</taxon>
        <taxon>Chelicerata</taxon>
        <taxon>Arachnida</taxon>
        <taxon>Araneae</taxon>
        <taxon>Araneomorphae</taxon>
        <taxon>Entelegynae</taxon>
        <taxon>Araneoidea</taxon>
        <taxon>Nephilidae</taxon>
        <taxon>Trichonephila</taxon>
    </lineage>
</organism>
<keyword evidence="1" id="KW-1133">Transmembrane helix</keyword>
<keyword evidence="3" id="KW-1185">Reference proteome</keyword>
<dbReference type="Proteomes" id="UP000887116">
    <property type="component" value="Unassembled WGS sequence"/>
</dbReference>
<proteinExistence type="predicted"/>
<reference evidence="2" key="1">
    <citation type="submission" date="2020-07" db="EMBL/GenBank/DDBJ databases">
        <title>Multicomponent nature underlies the extraordinary mechanical properties of spider dragline silk.</title>
        <authorList>
            <person name="Kono N."/>
            <person name="Nakamura H."/>
            <person name="Mori M."/>
            <person name="Yoshida Y."/>
            <person name="Ohtoshi R."/>
            <person name="Malay A.D."/>
            <person name="Moran D.A.P."/>
            <person name="Tomita M."/>
            <person name="Numata K."/>
            <person name="Arakawa K."/>
        </authorList>
    </citation>
    <scope>NUCLEOTIDE SEQUENCE</scope>
</reference>
<evidence type="ECO:0000313" key="2">
    <source>
        <dbReference type="EMBL" id="GFQ87716.1"/>
    </source>
</evidence>
<name>A0A8X6FSB0_TRICU</name>
<protein>
    <submittedName>
        <fullName evidence="2">Uncharacterized protein</fullName>
    </submittedName>
</protein>
<sequence>MGLPKRLALDLNCSVDFWPPLIGPGSFVFLELFSCWSNGPTERRTKRSRESGNVIESHSDLGPFMMMMMWTKTFLTENARLRVLSFAFILLEFNRIFLLSTSEKRGCAKIACLALFLLFLFFFQRWCSVI</sequence>
<dbReference type="EMBL" id="BMAO01003434">
    <property type="protein sequence ID" value="GFQ87716.1"/>
    <property type="molecule type" value="Genomic_DNA"/>
</dbReference>
<gene>
    <name evidence="2" type="ORF">TNCT_659471</name>
</gene>
<evidence type="ECO:0000313" key="3">
    <source>
        <dbReference type="Proteomes" id="UP000887116"/>
    </source>
</evidence>
<evidence type="ECO:0000256" key="1">
    <source>
        <dbReference type="SAM" id="Phobius"/>
    </source>
</evidence>
<accession>A0A8X6FSB0</accession>
<comment type="caution">
    <text evidence="2">The sequence shown here is derived from an EMBL/GenBank/DDBJ whole genome shotgun (WGS) entry which is preliminary data.</text>
</comment>
<dbReference type="AlphaFoldDB" id="A0A8X6FSB0"/>
<keyword evidence="1" id="KW-0472">Membrane</keyword>
<feature type="transmembrane region" description="Helical" evidence="1">
    <location>
        <begin position="110"/>
        <end position="126"/>
    </location>
</feature>
<dbReference type="OrthoDB" id="10450534at2759"/>
<keyword evidence="1" id="KW-0812">Transmembrane</keyword>